<feature type="domain" description="Protein kinase" evidence="1">
    <location>
        <begin position="1"/>
        <end position="113"/>
    </location>
</feature>
<dbReference type="AlphaFoldDB" id="A0A176S3Q8"/>
<dbReference type="Gene3D" id="1.10.510.10">
    <property type="entry name" value="Transferase(Phosphotransferase) domain 1"/>
    <property type="match status" value="1"/>
</dbReference>
<gene>
    <name evidence="2" type="ORF">THIOM_001549</name>
</gene>
<dbReference type="PANTHER" id="PTHR44167:SF24">
    <property type="entry name" value="SERINE_THREONINE-PROTEIN KINASE CHK2"/>
    <property type="match status" value="1"/>
</dbReference>
<dbReference type="PROSITE" id="PS00108">
    <property type="entry name" value="PROTEIN_KINASE_ST"/>
    <property type="match status" value="1"/>
</dbReference>
<keyword evidence="2" id="KW-0723">Serine/threonine-protein kinase</keyword>
<dbReference type="GO" id="GO:0004674">
    <property type="term" value="F:protein serine/threonine kinase activity"/>
    <property type="evidence" value="ECO:0007669"/>
    <property type="project" value="UniProtKB-KW"/>
</dbReference>
<evidence type="ECO:0000259" key="1">
    <source>
        <dbReference type="PROSITE" id="PS50011"/>
    </source>
</evidence>
<dbReference type="SUPFAM" id="SSF56112">
    <property type="entry name" value="Protein kinase-like (PK-like)"/>
    <property type="match status" value="1"/>
</dbReference>
<keyword evidence="2" id="KW-0418">Kinase</keyword>
<dbReference type="PROSITE" id="PS50011">
    <property type="entry name" value="PROTEIN_KINASE_DOM"/>
    <property type="match status" value="1"/>
</dbReference>
<reference evidence="2 3" key="1">
    <citation type="submission" date="2016-05" db="EMBL/GenBank/DDBJ databases">
        <title>Single-cell genome of chain-forming Candidatus Thiomargarita nelsonii and comparison to other large sulfur-oxidizing bacteria.</title>
        <authorList>
            <person name="Winkel M."/>
            <person name="Salman V."/>
            <person name="Woyke T."/>
            <person name="Schulz-Vogt H."/>
            <person name="Richter M."/>
            <person name="Flood B."/>
            <person name="Bailey J."/>
            <person name="Amann R."/>
            <person name="Mussmann M."/>
        </authorList>
    </citation>
    <scope>NUCLEOTIDE SEQUENCE [LARGE SCALE GENOMIC DNA]</scope>
    <source>
        <strain evidence="2 3">THI036</strain>
    </source>
</reference>
<dbReference type="InterPro" id="IPR000719">
    <property type="entry name" value="Prot_kinase_dom"/>
</dbReference>
<dbReference type="GO" id="GO:0005524">
    <property type="term" value="F:ATP binding"/>
    <property type="evidence" value="ECO:0007669"/>
    <property type="project" value="InterPro"/>
</dbReference>
<evidence type="ECO:0000313" key="2">
    <source>
        <dbReference type="EMBL" id="OAD22635.1"/>
    </source>
</evidence>
<organism evidence="2 3">
    <name type="scientific">Candidatus Thiomargarita nelsonii</name>
    <dbReference type="NCBI Taxonomy" id="1003181"/>
    <lineage>
        <taxon>Bacteria</taxon>
        <taxon>Pseudomonadati</taxon>
        <taxon>Pseudomonadota</taxon>
        <taxon>Gammaproteobacteria</taxon>
        <taxon>Thiotrichales</taxon>
        <taxon>Thiotrichaceae</taxon>
        <taxon>Thiomargarita</taxon>
    </lineage>
</organism>
<dbReference type="EC" id="2.7.-.-" evidence="2"/>
<sequence length="113" mass="12482">MGLQIAEGLQRAHEAGIYHLDLKPANLLLKRTERGGITVKIIDFGLSRVTTSLRQMAEQRSQSGLSVFGQAVFGTLEYAPPEQRGYLYQGSFLIGGFYPSGKASFLGNYYLFC</sequence>
<dbReference type="InterPro" id="IPR011009">
    <property type="entry name" value="Kinase-like_dom_sf"/>
</dbReference>
<dbReference type="InterPro" id="IPR008271">
    <property type="entry name" value="Ser/Thr_kinase_AS"/>
</dbReference>
<dbReference type="PANTHER" id="PTHR44167">
    <property type="entry name" value="OVARIAN-SPECIFIC SERINE/THREONINE-PROTEIN KINASE LOK-RELATED"/>
    <property type="match status" value="1"/>
</dbReference>
<dbReference type="EMBL" id="LUTY01000821">
    <property type="protein sequence ID" value="OAD22635.1"/>
    <property type="molecule type" value="Genomic_DNA"/>
</dbReference>
<dbReference type="Pfam" id="PF00069">
    <property type="entry name" value="Pkinase"/>
    <property type="match status" value="1"/>
</dbReference>
<keyword evidence="3" id="KW-1185">Reference proteome</keyword>
<accession>A0A176S3Q8</accession>
<proteinExistence type="predicted"/>
<protein>
    <submittedName>
        <fullName evidence="2">Serine/threonine protein kinase-related domain protein</fullName>
        <ecNumber evidence="2">2.7.-.-</ecNumber>
    </submittedName>
</protein>
<dbReference type="Proteomes" id="UP000076962">
    <property type="component" value="Unassembled WGS sequence"/>
</dbReference>
<evidence type="ECO:0000313" key="3">
    <source>
        <dbReference type="Proteomes" id="UP000076962"/>
    </source>
</evidence>
<comment type="caution">
    <text evidence="2">The sequence shown here is derived from an EMBL/GenBank/DDBJ whole genome shotgun (WGS) entry which is preliminary data.</text>
</comment>
<keyword evidence="2" id="KW-0808">Transferase</keyword>
<name>A0A176S3Q8_9GAMM</name>